<feature type="transmembrane region" description="Helical" evidence="7">
    <location>
        <begin position="33"/>
        <end position="55"/>
    </location>
</feature>
<evidence type="ECO:0000313" key="10">
    <source>
        <dbReference type="Proteomes" id="UP000823633"/>
    </source>
</evidence>
<dbReference type="GO" id="GO:0005886">
    <property type="term" value="C:plasma membrane"/>
    <property type="evidence" value="ECO:0007669"/>
    <property type="project" value="UniProtKB-SubCell"/>
</dbReference>
<gene>
    <name evidence="9" type="primary">phnE</name>
    <name evidence="9" type="ORF">IAC42_00115</name>
</gene>
<evidence type="ECO:0000313" key="9">
    <source>
        <dbReference type="EMBL" id="MBO8442153.1"/>
    </source>
</evidence>
<evidence type="ECO:0000256" key="7">
    <source>
        <dbReference type="RuleBase" id="RU363032"/>
    </source>
</evidence>
<comment type="similarity">
    <text evidence="7">Belongs to the binding-protein-dependent transport system permease family.</text>
</comment>
<dbReference type="CDD" id="cd06261">
    <property type="entry name" value="TM_PBP2"/>
    <property type="match status" value="1"/>
</dbReference>
<accession>A0A9D9E764</accession>
<dbReference type="PROSITE" id="PS50928">
    <property type="entry name" value="ABC_TM1"/>
    <property type="match status" value="1"/>
</dbReference>
<dbReference type="PANTHER" id="PTHR30043:SF1">
    <property type="entry name" value="ABC TRANSPORT SYSTEM PERMEASE PROTEIN P69"/>
    <property type="match status" value="1"/>
</dbReference>
<comment type="caution">
    <text evidence="9">The sequence shown here is derived from an EMBL/GenBank/DDBJ whole genome shotgun (WGS) entry which is preliminary data.</text>
</comment>
<dbReference type="GO" id="GO:0015416">
    <property type="term" value="F:ABC-type phosphonate transporter activity"/>
    <property type="evidence" value="ECO:0007669"/>
    <property type="project" value="InterPro"/>
</dbReference>
<reference evidence="9" key="1">
    <citation type="submission" date="2020-10" db="EMBL/GenBank/DDBJ databases">
        <authorList>
            <person name="Gilroy R."/>
        </authorList>
    </citation>
    <scope>NUCLEOTIDE SEQUENCE</scope>
    <source>
        <strain evidence="9">11167</strain>
    </source>
</reference>
<evidence type="ECO:0000259" key="8">
    <source>
        <dbReference type="PROSITE" id="PS50928"/>
    </source>
</evidence>
<evidence type="ECO:0000256" key="4">
    <source>
        <dbReference type="ARBA" id="ARBA00022692"/>
    </source>
</evidence>
<evidence type="ECO:0000256" key="1">
    <source>
        <dbReference type="ARBA" id="ARBA00004651"/>
    </source>
</evidence>
<keyword evidence="4 7" id="KW-0812">Transmembrane</keyword>
<evidence type="ECO:0000256" key="3">
    <source>
        <dbReference type="ARBA" id="ARBA00022475"/>
    </source>
</evidence>
<name>A0A9D9E764_9SPIR</name>
<evidence type="ECO:0000256" key="5">
    <source>
        <dbReference type="ARBA" id="ARBA00022989"/>
    </source>
</evidence>
<protein>
    <submittedName>
        <fullName evidence="9">Phosphonate ABC transporter, permease protein PhnE</fullName>
    </submittedName>
</protein>
<sequence length="278" mass="30855">MQKSELGLYDRILKPRKYTLPDGKEVVEKRSRLPLVLLILVAATIASGELTGFSFSTLARRISYFFVILRDMVPPDWAYMPRVWEPLMDTIKMSLLGSFIGAVLCIPFSIVCASNLVHSRLVTAFFKLFYSVVRTLPTLVIALIATYIFGLGTFAGTVAIAVFTFAYCGKILYEQIETVDMGSHEALEALGMGRISAIRYAVWPQVLPQFISTVLFCFEGNVRYASILGYVGAGGLGLILNERIGWMEYARVGMILLALFVTVVVIEGVSSYLRSKLT</sequence>
<dbReference type="NCBIfam" id="TIGR01097">
    <property type="entry name" value="PhnE"/>
    <property type="match status" value="1"/>
</dbReference>
<dbReference type="Proteomes" id="UP000823633">
    <property type="component" value="Unassembled WGS sequence"/>
</dbReference>
<feature type="transmembrane region" description="Helical" evidence="7">
    <location>
        <begin position="252"/>
        <end position="273"/>
    </location>
</feature>
<reference evidence="9" key="2">
    <citation type="journal article" date="2021" name="PeerJ">
        <title>Extensive microbial diversity within the chicken gut microbiome revealed by metagenomics and culture.</title>
        <authorList>
            <person name="Gilroy R."/>
            <person name="Ravi A."/>
            <person name="Getino M."/>
            <person name="Pursley I."/>
            <person name="Horton D.L."/>
            <person name="Alikhan N.F."/>
            <person name="Baker D."/>
            <person name="Gharbi K."/>
            <person name="Hall N."/>
            <person name="Watson M."/>
            <person name="Adriaenssens E.M."/>
            <person name="Foster-Nyarko E."/>
            <person name="Jarju S."/>
            <person name="Secka A."/>
            <person name="Antonio M."/>
            <person name="Oren A."/>
            <person name="Chaudhuri R.R."/>
            <person name="La Ragione R."/>
            <person name="Hildebrand F."/>
            <person name="Pallen M.J."/>
        </authorList>
    </citation>
    <scope>NUCLEOTIDE SEQUENCE</scope>
    <source>
        <strain evidence="9">11167</strain>
    </source>
</reference>
<dbReference type="PANTHER" id="PTHR30043">
    <property type="entry name" value="PHOSPHONATES TRANSPORT SYSTEM PERMEASE PROTEIN"/>
    <property type="match status" value="1"/>
</dbReference>
<dbReference type="Pfam" id="PF00528">
    <property type="entry name" value="BPD_transp_1"/>
    <property type="match status" value="1"/>
</dbReference>
<keyword evidence="6 7" id="KW-0472">Membrane</keyword>
<dbReference type="Gene3D" id="1.10.3720.10">
    <property type="entry name" value="MetI-like"/>
    <property type="match status" value="1"/>
</dbReference>
<keyword evidence="3" id="KW-1003">Cell membrane</keyword>
<dbReference type="EMBL" id="JADIMU010000001">
    <property type="protein sequence ID" value="MBO8442153.1"/>
    <property type="molecule type" value="Genomic_DNA"/>
</dbReference>
<feature type="domain" description="ABC transmembrane type-1" evidence="8">
    <location>
        <begin position="87"/>
        <end position="270"/>
    </location>
</feature>
<dbReference type="AlphaFoldDB" id="A0A9D9E764"/>
<comment type="subcellular location">
    <subcellularLocation>
        <location evidence="1 7">Cell membrane</location>
        <topology evidence="1 7">Multi-pass membrane protein</topology>
    </subcellularLocation>
</comment>
<feature type="transmembrane region" description="Helical" evidence="7">
    <location>
        <begin position="222"/>
        <end position="240"/>
    </location>
</feature>
<evidence type="ECO:0000256" key="2">
    <source>
        <dbReference type="ARBA" id="ARBA00022448"/>
    </source>
</evidence>
<dbReference type="SUPFAM" id="SSF161098">
    <property type="entry name" value="MetI-like"/>
    <property type="match status" value="1"/>
</dbReference>
<dbReference type="InterPro" id="IPR035906">
    <property type="entry name" value="MetI-like_sf"/>
</dbReference>
<organism evidence="9 10">
    <name type="scientific">Candidatus Aphodenecus pullistercoris</name>
    <dbReference type="NCBI Taxonomy" id="2840669"/>
    <lineage>
        <taxon>Bacteria</taxon>
        <taxon>Pseudomonadati</taxon>
        <taxon>Spirochaetota</taxon>
        <taxon>Spirochaetia</taxon>
        <taxon>Spirochaetales</taxon>
        <taxon>Candidatus Aphodenecus</taxon>
    </lineage>
</organism>
<dbReference type="InterPro" id="IPR000515">
    <property type="entry name" value="MetI-like"/>
</dbReference>
<keyword evidence="2 7" id="KW-0813">Transport</keyword>
<dbReference type="InterPro" id="IPR005769">
    <property type="entry name" value="PhnE/PtxC"/>
</dbReference>
<feature type="transmembrane region" description="Helical" evidence="7">
    <location>
        <begin position="95"/>
        <end position="116"/>
    </location>
</feature>
<proteinExistence type="inferred from homology"/>
<evidence type="ECO:0000256" key="6">
    <source>
        <dbReference type="ARBA" id="ARBA00023136"/>
    </source>
</evidence>
<keyword evidence="5 7" id="KW-1133">Transmembrane helix</keyword>